<reference evidence="2" key="1">
    <citation type="submission" date="2020-07" db="EMBL/GenBank/DDBJ databases">
        <title>Multicomponent nature underlies the extraordinary mechanical properties of spider dragline silk.</title>
        <authorList>
            <person name="Kono N."/>
            <person name="Nakamura H."/>
            <person name="Mori M."/>
            <person name="Yoshida Y."/>
            <person name="Ohtoshi R."/>
            <person name="Malay A.D."/>
            <person name="Moran D.A.P."/>
            <person name="Tomita M."/>
            <person name="Numata K."/>
            <person name="Arakawa K."/>
        </authorList>
    </citation>
    <scope>NUCLEOTIDE SEQUENCE</scope>
</reference>
<feature type="region of interest" description="Disordered" evidence="1">
    <location>
        <begin position="100"/>
        <end position="120"/>
    </location>
</feature>
<evidence type="ECO:0000313" key="2">
    <source>
        <dbReference type="EMBL" id="GFR12596.1"/>
    </source>
</evidence>
<dbReference type="AlphaFoldDB" id="A0A8X6LJ05"/>
<organism evidence="2 3">
    <name type="scientific">Trichonephila clavata</name>
    <name type="common">Joro spider</name>
    <name type="synonym">Nephila clavata</name>
    <dbReference type="NCBI Taxonomy" id="2740835"/>
    <lineage>
        <taxon>Eukaryota</taxon>
        <taxon>Metazoa</taxon>
        <taxon>Ecdysozoa</taxon>
        <taxon>Arthropoda</taxon>
        <taxon>Chelicerata</taxon>
        <taxon>Arachnida</taxon>
        <taxon>Araneae</taxon>
        <taxon>Araneomorphae</taxon>
        <taxon>Entelegynae</taxon>
        <taxon>Araneoidea</taxon>
        <taxon>Nephilidae</taxon>
        <taxon>Trichonephila</taxon>
    </lineage>
</organism>
<accession>A0A8X6LJ05</accession>
<feature type="compositionally biased region" description="Basic and acidic residues" evidence="1">
    <location>
        <begin position="65"/>
        <end position="76"/>
    </location>
</feature>
<proteinExistence type="predicted"/>
<protein>
    <submittedName>
        <fullName evidence="2">Uncharacterized protein</fullName>
    </submittedName>
</protein>
<feature type="region of interest" description="Disordered" evidence="1">
    <location>
        <begin position="17"/>
        <end position="76"/>
    </location>
</feature>
<feature type="compositionally biased region" description="Low complexity" evidence="1">
    <location>
        <begin position="35"/>
        <end position="46"/>
    </location>
</feature>
<comment type="caution">
    <text evidence="2">The sequence shown here is derived from an EMBL/GenBank/DDBJ whole genome shotgun (WGS) entry which is preliminary data.</text>
</comment>
<dbReference type="Proteomes" id="UP000887116">
    <property type="component" value="Unassembled WGS sequence"/>
</dbReference>
<evidence type="ECO:0000313" key="3">
    <source>
        <dbReference type="Proteomes" id="UP000887116"/>
    </source>
</evidence>
<name>A0A8X6LJ05_TRICU</name>
<sequence>MLMKTTHLPEVEYVGERSGISNAARITNDSGATNSSTISVVQSSSIPGVHNEVNSAEDASVQQRNSEEKKLNEKKDSAFDASLIQQNHHSSMALIIDPENNKEFASVSNPVKSAKKKRCT</sequence>
<evidence type="ECO:0000256" key="1">
    <source>
        <dbReference type="SAM" id="MobiDB-lite"/>
    </source>
</evidence>
<gene>
    <name evidence="2" type="ORF">TNCT_228991</name>
</gene>
<dbReference type="EMBL" id="BMAO01026805">
    <property type="protein sequence ID" value="GFR12596.1"/>
    <property type="molecule type" value="Genomic_DNA"/>
</dbReference>
<keyword evidence="3" id="KW-1185">Reference proteome</keyword>
<dbReference type="OrthoDB" id="6420912at2759"/>
<feature type="compositionally biased region" description="Polar residues" evidence="1">
    <location>
        <begin position="19"/>
        <end position="34"/>
    </location>
</feature>